<dbReference type="Gene3D" id="3.20.20.80">
    <property type="entry name" value="Glycosidases"/>
    <property type="match status" value="1"/>
</dbReference>
<comment type="caution">
    <text evidence="1">The sequence shown here is derived from an EMBL/GenBank/DDBJ whole genome shotgun (WGS) entry which is preliminary data.</text>
</comment>
<dbReference type="PANTHER" id="PTHR42732:SF1">
    <property type="entry name" value="BETA-MANNOSIDASE"/>
    <property type="match status" value="1"/>
</dbReference>
<dbReference type="AlphaFoldDB" id="A0A9D1GJ20"/>
<organism evidence="1 2">
    <name type="scientific">Candidatus Caccovicinus merdipullorum</name>
    <dbReference type="NCBI Taxonomy" id="2840724"/>
    <lineage>
        <taxon>Bacteria</taxon>
        <taxon>Bacillati</taxon>
        <taxon>Bacillota</taxon>
        <taxon>Clostridia</taxon>
        <taxon>Eubacteriales</taxon>
        <taxon>Candidatus Caccovicinus</taxon>
    </lineage>
</organism>
<accession>A0A9D1GJ20</accession>
<dbReference type="InterPro" id="IPR017853">
    <property type="entry name" value="GH"/>
</dbReference>
<name>A0A9D1GJ20_9FIRM</name>
<dbReference type="EMBL" id="DVKS01000051">
    <property type="protein sequence ID" value="HIT41089.1"/>
    <property type="molecule type" value="Genomic_DNA"/>
</dbReference>
<gene>
    <name evidence="1" type="ORF">IAB60_03140</name>
</gene>
<dbReference type="InterPro" id="IPR051913">
    <property type="entry name" value="GH2_Domain-Containing"/>
</dbReference>
<dbReference type="PANTHER" id="PTHR42732">
    <property type="entry name" value="BETA-GALACTOSIDASE"/>
    <property type="match status" value="1"/>
</dbReference>
<evidence type="ECO:0008006" key="3">
    <source>
        <dbReference type="Google" id="ProtNLM"/>
    </source>
</evidence>
<reference evidence="1" key="2">
    <citation type="journal article" date="2021" name="PeerJ">
        <title>Extensive microbial diversity within the chicken gut microbiome revealed by metagenomics and culture.</title>
        <authorList>
            <person name="Gilroy R."/>
            <person name="Ravi A."/>
            <person name="Getino M."/>
            <person name="Pursley I."/>
            <person name="Horton D.L."/>
            <person name="Alikhan N.F."/>
            <person name="Baker D."/>
            <person name="Gharbi K."/>
            <person name="Hall N."/>
            <person name="Watson M."/>
            <person name="Adriaenssens E.M."/>
            <person name="Foster-Nyarko E."/>
            <person name="Jarju S."/>
            <person name="Secka A."/>
            <person name="Antonio M."/>
            <person name="Oren A."/>
            <person name="Chaudhuri R.R."/>
            <person name="La Ragione R."/>
            <person name="Hildebrand F."/>
            <person name="Pallen M.J."/>
        </authorList>
    </citation>
    <scope>NUCLEOTIDE SEQUENCE</scope>
    <source>
        <strain evidence="1">CHK123-3438</strain>
    </source>
</reference>
<evidence type="ECO:0000313" key="1">
    <source>
        <dbReference type="EMBL" id="HIT41089.1"/>
    </source>
</evidence>
<protein>
    <recommendedName>
        <fullName evidence="3">Glycoside hydrolase family 2 catalytic domain-containing protein</fullName>
    </recommendedName>
</protein>
<reference evidence="1" key="1">
    <citation type="submission" date="2020-10" db="EMBL/GenBank/DDBJ databases">
        <authorList>
            <person name="Gilroy R."/>
        </authorList>
    </citation>
    <scope>NUCLEOTIDE SEQUENCE</scope>
    <source>
        <strain evidence="1">CHK123-3438</strain>
    </source>
</reference>
<dbReference type="Proteomes" id="UP000886860">
    <property type="component" value="Unassembled WGS sequence"/>
</dbReference>
<evidence type="ECO:0000313" key="2">
    <source>
        <dbReference type="Proteomes" id="UP000886860"/>
    </source>
</evidence>
<dbReference type="SUPFAM" id="SSF51445">
    <property type="entry name" value="(Trans)glycosidases"/>
    <property type="match status" value="1"/>
</dbReference>
<proteinExistence type="predicted"/>
<sequence>MEKEAWKEILEIYHSYGVNCMRFHSWCPPEAAFAAADELGVMMQPELSHWNCENAFEQEGSFAFYRHELKAILRQYASHPSFVMLTFGNELHAGPSGHASMDRLLREARQMDDSRLYANASNCHYGERGADPESDFYTSMAYYQDILRAASPGMEGHLNREYPDAQHNYQEAAEKITSQGKPVFGFEVGQYESLPDFGQIEDFTGVTLPLNLERIRENAEKSGMLSSWKQYCEASGELALLCYREEVEAVLRTPAMSGLSLLGLQDFTGQGTALVGMLDAHLKPKPFAFAEPSRFRAFFTPVLPLLFLPRYTYSEGDILKAQVKLANYGKYPVKAALTWSLFQAGERIMQGEGENGVYPEGGLRDVGTVEFSLPCGNKAERFDLEIRVGEHANRYPVWVYPENGGGQETEKGVVIMENLDEEMIEQIEKGKRIFLEPVPDKAHLPRSIGGQFSTDFWSVENFPQQEGGMGLVIEEGHPALAGFPTESHSNWQWWIPAHGRPVVLPHRIHPIITVPDCHSRLKHMGLLAEFRLGKGAVLFSSMGLHFQLQYPETRALLSSLLDYAAGEFTPDQEITRRELEEITGGVR</sequence>